<comment type="pathway">
    <text evidence="2">Protein modification; protein glycosylation.</text>
</comment>
<evidence type="ECO:0000256" key="11">
    <source>
        <dbReference type="ARBA" id="ARBA00023136"/>
    </source>
</evidence>
<evidence type="ECO:0000256" key="4">
    <source>
        <dbReference type="ARBA" id="ARBA00012557"/>
    </source>
</evidence>
<proteinExistence type="inferred from homology"/>
<keyword evidence="8" id="KW-0547">Nucleotide-binding</keyword>
<evidence type="ECO:0000313" key="15">
    <source>
        <dbReference type="Proteomes" id="UP000001940"/>
    </source>
</evidence>
<keyword evidence="5" id="KW-0328">Glycosyltransferase</keyword>
<dbReference type="PaxDb" id="6239-C17A2.3"/>
<name>O16535_CAEEL</name>
<dbReference type="InterPro" id="IPR026050">
    <property type="entry name" value="C1GALT1/C1GALT1_chp1"/>
</dbReference>
<dbReference type="KEGG" id="cel:CELE_C17A2.3"/>
<dbReference type="AGR" id="WB:WBGene00015871"/>
<dbReference type="eggNOG" id="KOG2246">
    <property type="taxonomic scope" value="Eukaryota"/>
</dbReference>
<dbReference type="GeneID" id="182699"/>
<comment type="similarity">
    <text evidence="3">Belongs to the glycosyltransferase 31 family. Beta3-Gal-T subfamily.</text>
</comment>
<keyword evidence="10 12" id="KW-1133">Transmembrane helix</keyword>
<dbReference type="Reactome" id="R-CEL-913709">
    <property type="pathway name" value="O-linked glycosylation of mucins"/>
</dbReference>
<dbReference type="SMR" id="O16535"/>
<dbReference type="InterPro" id="IPR003378">
    <property type="entry name" value="Fringe-like_glycosylTrfase"/>
</dbReference>
<dbReference type="GO" id="GO:0016020">
    <property type="term" value="C:membrane"/>
    <property type="evidence" value="ECO:0007669"/>
    <property type="project" value="UniProtKB-SubCell"/>
</dbReference>
<dbReference type="OrthoDB" id="414175at2759"/>
<dbReference type="PhylomeDB" id="O16535"/>
<feature type="transmembrane region" description="Helical" evidence="12">
    <location>
        <begin position="32"/>
        <end position="48"/>
    </location>
</feature>
<sequence>MDIVLQKFKTRCFIFSQQLLSKRHGFDRIDRIALLAVFVVALINYISFPERRKFQIPAELYAYSPAILPYKEFFFPTRDVQILIQGIEHSPATFTLPTSGQIFCFVETSTKYYKDRVPSVASTWLPRCDHGRFFTKTHLPYPDIAYSTVYRNLRDTYDDLFRKSIFSLYYSYTSISKHFDWYLKTDDDTFVAMDHLREYLNTLNPAEPLYLGYRLAPFMNNGYNSGGSGYILSNAAMRMFVEQLYHNVRLCPYDRGEDRGMGRCLESVGITPSDTRDDQELNRFMPFRPAEIPIIGSKWHYFPLKYPFISKKFVTLHRVPPEMMISLDKSLYSENGEPTFNVTDFFNY</sequence>
<dbReference type="FunFam" id="3.90.550.50:FF:000045">
    <property type="entry name" value="Glycoprotein-N-acetylgalactosamine 3-beta-galactosyltransferase 1"/>
    <property type="match status" value="1"/>
</dbReference>
<dbReference type="PIR" id="T31918">
    <property type="entry name" value="T31918"/>
</dbReference>
<dbReference type="WormBase" id="C17A2.3">
    <property type="protein sequence ID" value="CE08241"/>
    <property type="gene ID" value="WBGene00015871"/>
</dbReference>
<dbReference type="FunCoup" id="O16535">
    <property type="interactions" value="3"/>
</dbReference>
<dbReference type="CTD" id="182699"/>
<keyword evidence="6" id="KW-0808">Transferase</keyword>
<dbReference type="EC" id="2.4.1.122" evidence="4"/>
<dbReference type="AlphaFoldDB" id="O16535"/>
<reference evidence="14 15" key="1">
    <citation type="journal article" date="1998" name="Science">
        <title>Genome sequence of the nematode C. elegans: a platform for investigating biology.</title>
        <authorList>
            <consortium name="The C. elegans sequencing consortium"/>
            <person name="Sulson J.E."/>
            <person name="Waterston R."/>
        </authorList>
    </citation>
    <scope>NUCLEOTIDE SEQUENCE [LARGE SCALE GENOMIC DNA]</scope>
    <source>
        <strain evidence="14 15">Bristol N2</strain>
    </source>
</reference>
<protein>
    <recommendedName>
        <fullName evidence="4">N-acetylgalactosaminide beta-1,3-galactosyltransferase</fullName>
        <ecNumber evidence="4">2.4.1.122</ecNumber>
    </recommendedName>
</protein>
<evidence type="ECO:0000313" key="16">
    <source>
        <dbReference type="WormBase" id="C17A2.3"/>
    </source>
</evidence>
<dbReference type="EMBL" id="BX284602">
    <property type="protein sequence ID" value="CCD64792.1"/>
    <property type="molecule type" value="Genomic_DNA"/>
</dbReference>
<dbReference type="PANTHER" id="PTHR23033:SF15">
    <property type="entry name" value="GLYCOPROTEIN-N-ACETYLGALACTOSAMINE 3-BETA-GALACTOSYLTRANSFERASE 1-RELATED"/>
    <property type="match status" value="1"/>
</dbReference>
<gene>
    <name evidence="14 16" type="ORF">C17A2.3</name>
    <name evidence="14" type="ORF">CELE_C17A2.3</name>
</gene>
<evidence type="ECO:0000256" key="5">
    <source>
        <dbReference type="ARBA" id="ARBA00022676"/>
    </source>
</evidence>
<dbReference type="HOGENOM" id="CLU_035857_1_2_1"/>
<dbReference type="UCSC" id="C17A2.3">
    <property type="organism name" value="c. elegans"/>
</dbReference>
<dbReference type="PANTHER" id="PTHR23033">
    <property type="entry name" value="BETA1,3-GALACTOSYLTRANSFERASE"/>
    <property type="match status" value="1"/>
</dbReference>
<dbReference type="CAZy" id="GT31">
    <property type="family name" value="Glycosyltransferase Family 31"/>
</dbReference>
<evidence type="ECO:0000256" key="3">
    <source>
        <dbReference type="ARBA" id="ARBA00006462"/>
    </source>
</evidence>
<dbReference type="GO" id="GO:0016263">
    <property type="term" value="F:glycoprotein-N-acetylgalactosamine 3-beta-galactosyltransferase activity"/>
    <property type="evidence" value="ECO:0000318"/>
    <property type="project" value="GO_Central"/>
</dbReference>
<evidence type="ECO:0000256" key="2">
    <source>
        <dbReference type="ARBA" id="ARBA00004922"/>
    </source>
</evidence>
<evidence type="ECO:0000313" key="14">
    <source>
        <dbReference type="EMBL" id="CCD64792.1"/>
    </source>
</evidence>
<dbReference type="STRING" id="6239.C17A2.3.1"/>
<evidence type="ECO:0000256" key="9">
    <source>
        <dbReference type="ARBA" id="ARBA00022968"/>
    </source>
</evidence>
<dbReference type="InParanoid" id="O16535"/>
<evidence type="ECO:0000256" key="7">
    <source>
        <dbReference type="ARBA" id="ARBA00022692"/>
    </source>
</evidence>
<evidence type="ECO:0000259" key="13">
    <source>
        <dbReference type="Pfam" id="PF02434"/>
    </source>
</evidence>
<comment type="subcellular location">
    <subcellularLocation>
        <location evidence="1">Membrane</location>
        <topology evidence="1">Single-pass type II membrane protein</topology>
    </subcellularLocation>
</comment>
<keyword evidence="15" id="KW-1185">Reference proteome</keyword>
<dbReference type="Proteomes" id="UP000001940">
    <property type="component" value="Chromosome II"/>
</dbReference>
<keyword evidence="7 12" id="KW-0812">Transmembrane</keyword>
<evidence type="ECO:0000256" key="12">
    <source>
        <dbReference type="SAM" id="Phobius"/>
    </source>
</evidence>
<evidence type="ECO:0000256" key="8">
    <source>
        <dbReference type="ARBA" id="ARBA00022741"/>
    </source>
</evidence>
<dbReference type="Gene3D" id="3.90.550.50">
    <property type="match status" value="1"/>
</dbReference>
<organism evidence="14 15">
    <name type="scientific">Caenorhabditis elegans</name>
    <dbReference type="NCBI Taxonomy" id="6239"/>
    <lineage>
        <taxon>Eukaryota</taxon>
        <taxon>Metazoa</taxon>
        <taxon>Ecdysozoa</taxon>
        <taxon>Nematoda</taxon>
        <taxon>Chromadorea</taxon>
        <taxon>Rhabditida</taxon>
        <taxon>Rhabditina</taxon>
        <taxon>Rhabditomorpha</taxon>
        <taxon>Rhabditoidea</taxon>
        <taxon>Rhabditidae</taxon>
        <taxon>Peloderinae</taxon>
        <taxon>Caenorhabditis</taxon>
    </lineage>
</organism>
<dbReference type="Pfam" id="PF02434">
    <property type="entry name" value="Fringe"/>
    <property type="match status" value="1"/>
</dbReference>
<keyword evidence="11 12" id="KW-0472">Membrane</keyword>
<evidence type="ECO:0000256" key="10">
    <source>
        <dbReference type="ARBA" id="ARBA00022989"/>
    </source>
</evidence>
<evidence type="ECO:0000256" key="6">
    <source>
        <dbReference type="ARBA" id="ARBA00022679"/>
    </source>
</evidence>
<evidence type="ECO:0000256" key="1">
    <source>
        <dbReference type="ARBA" id="ARBA00004606"/>
    </source>
</evidence>
<accession>O16535</accession>
<dbReference type="GO" id="GO:0000166">
    <property type="term" value="F:nucleotide binding"/>
    <property type="evidence" value="ECO:0007669"/>
    <property type="project" value="UniProtKB-KW"/>
</dbReference>
<feature type="domain" description="Fringe-like glycosyltransferase" evidence="13">
    <location>
        <begin position="100"/>
        <end position="267"/>
    </location>
</feature>
<dbReference type="RefSeq" id="NP_494669.1">
    <property type="nucleotide sequence ID" value="NM_062268.1"/>
</dbReference>
<keyword evidence="9" id="KW-0735">Signal-anchor</keyword>